<evidence type="ECO:0000256" key="1">
    <source>
        <dbReference type="ARBA" id="ARBA00022737"/>
    </source>
</evidence>
<dbReference type="STRING" id="1095630.A0A2J6SXP4"/>
<dbReference type="AlphaFoldDB" id="A0A2J6SXP4"/>
<dbReference type="Gene3D" id="1.25.40.20">
    <property type="entry name" value="Ankyrin repeat-containing domain"/>
    <property type="match status" value="1"/>
</dbReference>
<dbReference type="SUPFAM" id="SSF48403">
    <property type="entry name" value="Ankyrin repeat"/>
    <property type="match status" value="1"/>
</dbReference>
<organism evidence="4 5">
    <name type="scientific">Hyaloscypha bicolor E</name>
    <dbReference type="NCBI Taxonomy" id="1095630"/>
    <lineage>
        <taxon>Eukaryota</taxon>
        <taxon>Fungi</taxon>
        <taxon>Dikarya</taxon>
        <taxon>Ascomycota</taxon>
        <taxon>Pezizomycotina</taxon>
        <taxon>Leotiomycetes</taxon>
        <taxon>Helotiales</taxon>
        <taxon>Hyaloscyphaceae</taxon>
        <taxon>Hyaloscypha</taxon>
        <taxon>Hyaloscypha bicolor</taxon>
    </lineage>
</organism>
<evidence type="ECO:0000256" key="2">
    <source>
        <dbReference type="ARBA" id="ARBA00023043"/>
    </source>
</evidence>
<evidence type="ECO:0000313" key="4">
    <source>
        <dbReference type="EMBL" id="PMD55546.1"/>
    </source>
</evidence>
<evidence type="ECO:0000313" key="5">
    <source>
        <dbReference type="Proteomes" id="UP000235371"/>
    </source>
</evidence>
<gene>
    <name evidence="4" type="ORF">K444DRAFT_487435</name>
</gene>
<dbReference type="PROSITE" id="PS50297">
    <property type="entry name" value="ANK_REP_REGION"/>
    <property type="match status" value="1"/>
</dbReference>
<protein>
    <submittedName>
        <fullName evidence="4">Uncharacterized protein</fullName>
    </submittedName>
</protein>
<dbReference type="OrthoDB" id="3552069at2759"/>
<evidence type="ECO:0000256" key="3">
    <source>
        <dbReference type="PROSITE-ProRule" id="PRU00023"/>
    </source>
</evidence>
<name>A0A2J6SXP4_9HELO</name>
<feature type="repeat" description="ANK" evidence="3">
    <location>
        <begin position="1"/>
        <end position="30"/>
    </location>
</feature>
<reference evidence="4 5" key="1">
    <citation type="submission" date="2016-04" db="EMBL/GenBank/DDBJ databases">
        <title>A degradative enzymes factory behind the ericoid mycorrhizal symbiosis.</title>
        <authorList>
            <consortium name="DOE Joint Genome Institute"/>
            <person name="Martino E."/>
            <person name="Morin E."/>
            <person name="Grelet G."/>
            <person name="Kuo A."/>
            <person name="Kohler A."/>
            <person name="Daghino S."/>
            <person name="Barry K."/>
            <person name="Choi C."/>
            <person name="Cichocki N."/>
            <person name="Clum A."/>
            <person name="Copeland A."/>
            <person name="Hainaut M."/>
            <person name="Haridas S."/>
            <person name="Labutti K."/>
            <person name="Lindquist E."/>
            <person name="Lipzen A."/>
            <person name="Khouja H.-R."/>
            <person name="Murat C."/>
            <person name="Ohm R."/>
            <person name="Olson A."/>
            <person name="Spatafora J."/>
            <person name="Veneault-Fourrey C."/>
            <person name="Henrissat B."/>
            <person name="Grigoriev I."/>
            <person name="Martin F."/>
            <person name="Perotto S."/>
        </authorList>
    </citation>
    <scope>NUCLEOTIDE SEQUENCE [LARGE SCALE GENOMIC DNA]</scope>
    <source>
        <strain evidence="4 5">E</strain>
    </source>
</reference>
<dbReference type="GeneID" id="36581223"/>
<dbReference type="PROSITE" id="PS50088">
    <property type="entry name" value="ANK_REPEAT"/>
    <property type="match status" value="1"/>
</dbReference>
<feature type="non-terminal residue" evidence="4">
    <location>
        <position position="70"/>
    </location>
</feature>
<proteinExistence type="predicted"/>
<dbReference type="Pfam" id="PF12796">
    <property type="entry name" value="Ank_2"/>
    <property type="match status" value="1"/>
</dbReference>
<dbReference type="RefSeq" id="XP_024732450.1">
    <property type="nucleotide sequence ID" value="XM_024873143.1"/>
</dbReference>
<dbReference type="SMART" id="SM00248">
    <property type="entry name" value="ANK"/>
    <property type="match status" value="2"/>
</dbReference>
<keyword evidence="2 3" id="KW-0040">ANK repeat</keyword>
<dbReference type="PANTHER" id="PTHR24126">
    <property type="entry name" value="ANKYRIN REPEAT, PH AND SEC7 DOMAIN CONTAINING PROTEIN SECG-RELATED"/>
    <property type="match status" value="1"/>
</dbReference>
<sequence>TPLHLAVVRGDVDIVRLLLDHGAKMEAKDSLGRTPLLRVSPADEGGEIKSDIVRELLERGAVVGAKDKNG</sequence>
<dbReference type="Proteomes" id="UP000235371">
    <property type="component" value="Unassembled WGS sequence"/>
</dbReference>
<dbReference type="InterPro" id="IPR002110">
    <property type="entry name" value="Ankyrin_rpt"/>
</dbReference>
<keyword evidence="5" id="KW-1185">Reference proteome</keyword>
<keyword evidence="1" id="KW-0677">Repeat</keyword>
<dbReference type="InterPro" id="IPR036770">
    <property type="entry name" value="Ankyrin_rpt-contain_sf"/>
</dbReference>
<feature type="non-terminal residue" evidence="4">
    <location>
        <position position="1"/>
    </location>
</feature>
<dbReference type="EMBL" id="KZ613855">
    <property type="protein sequence ID" value="PMD55546.1"/>
    <property type="molecule type" value="Genomic_DNA"/>
</dbReference>
<dbReference type="InParanoid" id="A0A2J6SXP4"/>
<accession>A0A2J6SXP4</accession>
<dbReference type="PANTHER" id="PTHR24126:SF14">
    <property type="entry name" value="ANK_REP_REGION DOMAIN-CONTAINING PROTEIN"/>
    <property type="match status" value="1"/>
</dbReference>